<dbReference type="FunFam" id="3.30.70.100:FF:000043">
    <property type="entry name" value="Copper-transporting ATPase 2"/>
    <property type="match status" value="1"/>
</dbReference>
<dbReference type="SUPFAM" id="SSF55008">
    <property type="entry name" value="HMA, heavy metal-associated domain"/>
    <property type="match status" value="5"/>
</dbReference>
<dbReference type="InterPro" id="IPR001757">
    <property type="entry name" value="P_typ_ATPase"/>
</dbReference>
<feature type="transmembrane region" description="Helical" evidence="15">
    <location>
        <begin position="1147"/>
        <end position="1173"/>
    </location>
</feature>
<keyword evidence="5 15" id="KW-0479">Metal-binding</keyword>
<evidence type="ECO:0000256" key="7">
    <source>
        <dbReference type="ARBA" id="ARBA00022741"/>
    </source>
</evidence>
<dbReference type="FunFam" id="2.70.150.10:FF:000002">
    <property type="entry name" value="Copper-transporting ATPase 1, putative"/>
    <property type="match status" value="1"/>
</dbReference>
<keyword evidence="6" id="KW-0677">Repeat</keyword>
<dbReference type="InterPro" id="IPR017969">
    <property type="entry name" value="Heavy-metal-associated_CS"/>
</dbReference>
<dbReference type="Gene3D" id="3.40.50.1000">
    <property type="entry name" value="HAD superfamily/HAD-like"/>
    <property type="match status" value="1"/>
</dbReference>
<dbReference type="FunFam" id="3.40.1110.10:FF:000023">
    <property type="entry name" value="Copper-transporting ATPase 1, putative"/>
    <property type="match status" value="1"/>
</dbReference>
<dbReference type="InterPro" id="IPR027256">
    <property type="entry name" value="P-typ_ATPase_IB"/>
</dbReference>
<feature type="domain" description="HMA" evidence="16">
    <location>
        <begin position="1"/>
        <end position="61"/>
    </location>
</feature>
<keyword evidence="4 15" id="KW-0812">Transmembrane</keyword>
<dbReference type="NCBIfam" id="TIGR01525">
    <property type="entry name" value="ATPase-IB_hvy"/>
    <property type="match status" value="1"/>
</dbReference>
<dbReference type="SUPFAM" id="SSF81653">
    <property type="entry name" value="Calcium ATPase, transduction domain A"/>
    <property type="match status" value="1"/>
</dbReference>
<feature type="transmembrane region" description="Helical" evidence="15">
    <location>
        <begin position="708"/>
        <end position="733"/>
    </location>
</feature>
<dbReference type="GO" id="GO:0140581">
    <property type="term" value="F:P-type monovalent copper transporter activity"/>
    <property type="evidence" value="ECO:0007669"/>
    <property type="project" value="UniProtKB-EC"/>
</dbReference>
<evidence type="ECO:0000256" key="9">
    <source>
        <dbReference type="ARBA" id="ARBA00022840"/>
    </source>
</evidence>
<dbReference type="InterPro" id="IPR059000">
    <property type="entry name" value="ATPase_P-type_domA"/>
</dbReference>
<proteinExistence type="inferred from homology"/>
<dbReference type="GO" id="GO:0005802">
    <property type="term" value="C:trans-Golgi network"/>
    <property type="evidence" value="ECO:0007669"/>
    <property type="project" value="UniProtKB-ARBA"/>
</dbReference>
<dbReference type="PROSITE" id="PS00154">
    <property type="entry name" value="ATPASE_E1_E2"/>
    <property type="match status" value="1"/>
</dbReference>
<keyword evidence="11 15" id="KW-1133">Transmembrane helix</keyword>
<dbReference type="InterPro" id="IPR018303">
    <property type="entry name" value="ATPase_P-typ_P_site"/>
</dbReference>
<evidence type="ECO:0000256" key="5">
    <source>
        <dbReference type="ARBA" id="ARBA00022723"/>
    </source>
</evidence>
<feature type="domain" description="HMA" evidence="16">
    <location>
        <begin position="69"/>
        <end position="135"/>
    </location>
</feature>
<dbReference type="SFLD" id="SFLDF00027">
    <property type="entry name" value="p-type_atpase"/>
    <property type="match status" value="1"/>
</dbReference>
<dbReference type="InterPro" id="IPR023299">
    <property type="entry name" value="ATPase_P-typ_cyto_dom_N"/>
</dbReference>
<feature type="non-terminal residue" evidence="17">
    <location>
        <position position="1"/>
    </location>
</feature>
<feature type="transmembrane region" description="Helical" evidence="15">
    <location>
        <begin position="753"/>
        <end position="777"/>
    </location>
</feature>
<dbReference type="GO" id="GO:0005524">
    <property type="term" value="F:ATP binding"/>
    <property type="evidence" value="ECO:0007669"/>
    <property type="project" value="UniProtKB-UniRule"/>
</dbReference>
<keyword evidence="9 15" id="KW-0067">ATP-binding</keyword>
<dbReference type="SFLD" id="SFLDG00002">
    <property type="entry name" value="C1.7:_P-type_atpase_like"/>
    <property type="match status" value="1"/>
</dbReference>
<dbReference type="Gene3D" id="2.70.150.10">
    <property type="entry name" value="Calcium-transporting ATPase, cytoplasmic transduction domain A"/>
    <property type="match status" value="1"/>
</dbReference>
<dbReference type="InterPro" id="IPR006122">
    <property type="entry name" value="HMA_Cu_ion-bd"/>
</dbReference>
<feature type="transmembrane region" description="Helical" evidence="15">
    <location>
        <begin position="446"/>
        <end position="466"/>
    </location>
</feature>
<evidence type="ECO:0000256" key="6">
    <source>
        <dbReference type="ARBA" id="ARBA00022737"/>
    </source>
</evidence>
<dbReference type="PRINTS" id="PR00119">
    <property type="entry name" value="CATATPASE"/>
</dbReference>
<keyword evidence="8" id="KW-0187">Copper transport</keyword>
<dbReference type="PANTHER" id="PTHR46594:SF4">
    <property type="entry name" value="P-TYPE CATION-TRANSPORTING ATPASE"/>
    <property type="match status" value="1"/>
</dbReference>
<evidence type="ECO:0000256" key="1">
    <source>
        <dbReference type="ARBA" id="ARBA00004166"/>
    </source>
</evidence>
<keyword evidence="14 15" id="KW-0472">Membrane</keyword>
<dbReference type="PROSITE" id="PS01047">
    <property type="entry name" value="HMA_1"/>
    <property type="match status" value="4"/>
</dbReference>
<dbReference type="CDD" id="cd02094">
    <property type="entry name" value="P-type_ATPase_Cu-like"/>
    <property type="match status" value="1"/>
</dbReference>
<feature type="transmembrane region" description="Helical" evidence="15">
    <location>
        <begin position="519"/>
        <end position="541"/>
    </location>
</feature>
<dbReference type="FunFam" id="3.30.70.100:FF:000049">
    <property type="entry name" value="copper-transporting ATPase 1"/>
    <property type="match status" value="1"/>
</dbReference>
<dbReference type="Pfam" id="PF00403">
    <property type="entry name" value="HMA"/>
    <property type="match status" value="5"/>
</dbReference>
<feature type="transmembrane region" description="Helical" evidence="15">
    <location>
        <begin position="1120"/>
        <end position="1141"/>
    </location>
</feature>
<dbReference type="FunFam" id="3.40.50.1000:FF:000031">
    <property type="entry name" value="Probable copper-transporting ATPase HMA5"/>
    <property type="match status" value="1"/>
</dbReference>
<dbReference type="Pfam" id="PF00122">
    <property type="entry name" value="E1-E2_ATPase"/>
    <property type="match status" value="1"/>
</dbReference>
<dbReference type="InterPro" id="IPR044492">
    <property type="entry name" value="P_typ_ATPase_HD_dom"/>
</dbReference>
<dbReference type="NCBIfam" id="TIGR00003">
    <property type="entry name" value="copper ion binding protein"/>
    <property type="match status" value="4"/>
</dbReference>
<comment type="subcellular location">
    <subcellularLocation>
        <location evidence="1">Golgi apparatus</location>
        <location evidence="1">trans-Golgi network membrane</location>
        <topology evidence="1">Multi-pass membrane protein</topology>
    </subcellularLocation>
    <subcellularLocation>
        <location evidence="15">Membrane</location>
    </subcellularLocation>
</comment>
<evidence type="ECO:0000256" key="12">
    <source>
        <dbReference type="ARBA" id="ARBA00023008"/>
    </source>
</evidence>
<dbReference type="NCBIfam" id="TIGR01494">
    <property type="entry name" value="ATPase_P-type"/>
    <property type="match status" value="1"/>
</dbReference>
<feature type="domain" description="HMA" evidence="16">
    <location>
        <begin position="356"/>
        <end position="422"/>
    </location>
</feature>
<dbReference type="Pfam" id="PF00702">
    <property type="entry name" value="Hydrolase"/>
    <property type="match status" value="1"/>
</dbReference>
<evidence type="ECO:0000256" key="2">
    <source>
        <dbReference type="ARBA" id="ARBA00012517"/>
    </source>
</evidence>
<sequence>VGGMMCNDCVSKVKTNVAKINGVRRVEVSLDDGRANVTYETTQTDPHAIQTTVNELGFVVTLPEKIQPSSATLSVEGLGCDLCALSVQRVLTSKAGVISVTTSVEERKVLVDFYGYEVKASDLCRFINNAGYPAVVVSEQGPPDLASALFSVAGMTCMSCVNSLEGLLSGTKGVEGVRVSLQDGTAAVVFVPSIVTTFQIVEVINDAGFECHVKHRVPGDSSDSEATPLLKTASVKSASSSSLKVPEISSRVSPAKDDSTLQSPPRVFLLAADGRNEPLEKCHLHVRGMTCASCVSAVEKNLLKLEGVAQALVSLLAERAEVKYDPRKVSPLQLVEVTCDLGYQASLIEDLEYQYGEIELRIKGMTCASCVSSIETAVLKQPGVTKASASLSTQRGHFVFDPEVTGPRHIVHTIEEMGFEAAPAGVNQTDVDHLTHAAEIRKWRRAFLISLLCGVPTMAVMVYFMMFSDMDSHCCLLPGLSLENLLLFLFATPVQFVGGRHFYLPAFRALRHGMANMDVLVMLATNISYFYSVAVLAYFMAAQADHSPMTFFDTVPMLIVFLCLGRWMEHLAKRHTSDALTKLISLQATEATLVTLDDRGEVATEKQIDVNLIQRNDLIKVIPGEKIPVDGKVARGTSNVSEAHITGEPLPVAKEVGSAVMAGSINENGVLLINATHVGKDTTLAQIVKLVEEAQSSKAPIQQLADRIAGYFVPTVVLLSILTLIVWIVVGFSRIEIIHKYYGTVKGMSDSEVVMQFAFQCALTVLSIACPCALGLATPTAVMVGTGVGATNGILIKGAETLETMCKVKCFAFDKTGTITRGTPVLVYVGLLSQAKASSSRALLALIGTAESGSEHPIAKAISSYAKQLLVTDVLGSCENFEAVSGLGLSCRVGNLSGILNVASDKSTDSDRPDLPLVEVQHIGKGTLQDASHEGAWDGTHDVLVGNREWMKQNSVVVPAFVDSLMCRKEMLGQTVILCSVDGELAGVLAVSDTPKPEARATVRALKEMGFKVVLLTGDNRQTASAIAQEVSIDEVFAQVLPSHKAEKVQQLQTRGLKVAMVGDGINDSPALVHADVGIALSNGTDVAIEAADLVLIRNNLYDVIAAVDLSRKTVRRIRINFFLASIYNLVGIPLAAGVFMPFGVALLPWMGAAAMALSSVSVVTSSLLLYLYKKPVLYTGPGPAKTAIGANMRLADNLNCSDGCEPSSARRVDDKGYPLRDSLLPEICIQRQLEGLPVDDLSHSL</sequence>
<evidence type="ECO:0000256" key="13">
    <source>
        <dbReference type="ARBA" id="ARBA00023065"/>
    </source>
</evidence>
<reference evidence="17" key="1">
    <citation type="journal article" date="2018" name="PLoS Negl. Trop. Dis.">
        <title>Sialome diversity of ticks revealed by RNAseq of single tick salivary glands.</title>
        <authorList>
            <person name="Perner J."/>
            <person name="Kropackova S."/>
            <person name="Kopacek P."/>
            <person name="Ribeiro J.M."/>
        </authorList>
    </citation>
    <scope>NUCLEOTIDE SEQUENCE</scope>
    <source>
        <strain evidence="17">Siblings of single egg batch collected in Ceske Budejovice</strain>
        <tissue evidence="17">Salivary glands</tissue>
    </source>
</reference>
<evidence type="ECO:0000256" key="3">
    <source>
        <dbReference type="ARBA" id="ARBA00022448"/>
    </source>
</evidence>
<dbReference type="InterPro" id="IPR023298">
    <property type="entry name" value="ATPase_P-typ_TM_dom_sf"/>
</dbReference>
<dbReference type="PRINTS" id="PR00942">
    <property type="entry name" value="CUATPASEI"/>
</dbReference>
<dbReference type="SUPFAM" id="SSF81665">
    <property type="entry name" value="Calcium ATPase, transmembrane domain M"/>
    <property type="match status" value="1"/>
</dbReference>
<dbReference type="PANTHER" id="PTHR46594">
    <property type="entry name" value="P-TYPE CATION-TRANSPORTING ATPASE"/>
    <property type="match status" value="1"/>
</dbReference>
<dbReference type="GO" id="GO:0005507">
    <property type="term" value="F:copper ion binding"/>
    <property type="evidence" value="ECO:0007669"/>
    <property type="project" value="InterPro"/>
</dbReference>
<feature type="transmembrane region" description="Helical" evidence="15">
    <location>
        <begin position="547"/>
        <end position="565"/>
    </location>
</feature>
<evidence type="ECO:0000256" key="11">
    <source>
        <dbReference type="ARBA" id="ARBA00022989"/>
    </source>
</evidence>
<feature type="domain" description="HMA" evidence="16">
    <location>
        <begin position="146"/>
        <end position="212"/>
    </location>
</feature>
<feature type="transmembrane region" description="Helical" evidence="15">
    <location>
        <begin position="486"/>
        <end position="507"/>
    </location>
</feature>
<evidence type="ECO:0000256" key="10">
    <source>
        <dbReference type="ARBA" id="ARBA00022967"/>
    </source>
</evidence>
<dbReference type="GO" id="GO:0016020">
    <property type="term" value="C:membrane"/>
    <property type="evidence" value="ECO:0007669"/>
    <property type="project" value="UniProtKB-SubCell"/>
</dbReference>
<protein>
    <recommendedName>
        <fullName evidence="2">P-type Cu(+) transporter</fullName>
        <ecNumber evidence="2">7.2.2.8</ecNumber>
    </recommendedName>
</protein>
<dbReference type="EC" id="7.2.2.8" evidence="2"/>
<evidence type="ECO:0000313" key="17">
    <source>
        <dbReference type="EMBL" id="JAR89826.1"/>
    </source>
</evidence>
<evidence type="ECO:0000256" key="4">
    <source>
        <dbReference type="ARBA" id="ARBA00022692"/>
    </source>
</evidence>
<dbReference type="PRINTS" id="PR00943">
    <property type="entry name" value="CUATPASE"/>
</dbReference>
<comment type="similarity">
    <text evidence="15">Belongs to the cation transport ATPase (P-type) (TC 3.A.3) family. Type IB subfamily.</text>
</comment>
<evidence type="ECO:0000256" key="15">
    <source>
        <dbReference type="RuleBase" id="RU362081"/>
    </source>
</evidence>
<evidence type="ECO:0000256" key="8">
    <source>
        <dbReference type="ARBA" id="ARBA00022796"/>
    </source>
</evidence>
<dbReference type="InterPro" id="IPR023214">
    <property type="entry name" value="HAD_sf"/>
</dbReference>
<accession>A0A147BGB6</accession>
<name>A0A147BGB6_IXORI</name>
<dbReference type="InterPro" id="IPR006121">
    <property type="entry name" value="HMA_dom"/>
</dbReference>
<keyword evidence="7 15" id="KW-0547">Nucleotide-binding</keyword>
<keyword evidence="13" id="KW-0406">Ion transport</keyword>
<dbReference type="AlphaFoldDB" id="A0A147BGB6"/>
<keyword evidence="10" id="KW-1278">Translocase</keyword>
<keyword evidence="3" id="KW-0813">Transport</keyword>
<dbReference type="GO" id="GO:0016887">
    <property type="term" value="F:ATP hydrolysis activity"/>
    <property type="evidence" value="ECO:0007669"/>
    <property type="project" value="InterPro"/>
</dbReference>
<dbReference type="PROSITE" id="PS50846">
    <property type="entry name" value="HMA_2"/>
    <property type="match status" value="5"/>
</dbReference>
<keyword evidence="12" id="KW-0186">Copper</keyword>
<dbReference type="InterPro" id="IPR036412">
    <property type="entry name" value="HAD-like_sf"/>
</dbReference>
<dbReference type="FunFam" id="3.30.70.100:FF:000001">
    <property type="entry name" value="ATPase copper transporting beta"/>
    <property type="match status" value="2"/>
</dbReference>
<dbReference type="EMBL" id="GEGO01005578">
    <property type="protein sequence ID" value="JAR89826.1"/>
    <property type="molecule type" value="Transcribed_RNA"/>
</dbReference>
<dbReference type="SUPFAM" id="SSF56784">
    <property type="entry name" value="HAD-like"/>
    <property type="match status" value="1"/>
</dbReference>
<dbReference type="InterPro" id="IPR036163">
    <property type="entry name" value="HMA_dom_sf"/>
</dbReference>
<evidence type="ECO:0000259" key="16">
    <source>
        <dbReference type="PROSITE" id="PS50846"/>
    </source>
</evidence>
<dbReference type="CDD" id="cd00371">
    <property type="entry name" value="HMA"/>
    <property type="match status" value="5"/>
</dbReference>
<feature type="domain" description="HMA" evidence="16">
    <location>
        <begin position="280"/>
        <end position="346"/>
    </location>
</feature>
<dbReference type="Gene3D" id="3.30.70.100">
    <property type="match status" value="5"/>
</dbReference>
<dbReference type="InterPro" id="IPR008250">
    <property type="entry name" value="ATPase_P-typ_transduc_dom_A_sf"/>
</dbReference>
<organism evidence="17">
    <name type="scientific">Ixodes ricinus</name>
    <name type="common">Common tick</name>
    <name type="synonym">Acarus ricinus</name>
    <dbReference type="NCBI Taxonomy" id="34613"/>
    <lineage>
        <taxon>Eukaryota</taxon>
        <taxon>Metazoa</taxon>
        <taxon>Ecdysozoa</taxon>
        <taxon>Arthropoda</taxon>
        <taxon>Chelicerata</taxon>
        <taxon>Arachnida</taxon>
        <taxon>Acari</taxon>
        <taxon>Parasitiformes</taxon>
        <taxon>Ixodida</taxon>
        <taxon>Ixodoidea</taxon>
        <taxon>Ixodidae</taxon>
        <taxon>Ixodinae</taxon>
        <taxon>Ixodes</taxon>
    </lineage>
</organism>
<evidence type="ECO:0000256" key="14">
    <source>
        <dbReference type="ARBA" id="ARBA00023136"/>
    </source>
</evidence>
<dbReference type="SFLD" id="SFLDS00003">
    <property type="entry name" value="Haloacid_Dehalogenase"/>
    <property type="match status" value="1"/>
</dbReference>
<dbReference type="Gene3D" id="3.40.1110.10">
    <property type="entry name" value="Calcium-transporting ATPase, cytoplasmic domain N"/>
    <property type="match status" value="1"/>
</dbReference>